<evidence type="ECO:0000256" key="4">
    <source>
        <dbReference type="ARBA" id="ARBA00022723"/>
    </source>
</evidence>
<comment type="similarity">
    <text evidence="1">Belongs to the glycosyltransferase 8 family.</text>
</comment>
<name>A0A812KT72_SYMPI</name>
<dbReference type="PANTHER" id="PTHR13778:SF47">
    <property type="entry name" value="LIPOPOLYSACCHARIDE 1,3-GALACTOSYLTRANSFERASE"/>
    <property type="match status" value="1"/>
</dbReference>
<feature type="non-terminal residue" evidence="5">
    <location>
        <position position="250"/>
    </location>
</feature>
<proteinExistence type="inferred from homology"/>
<dbReference type="InterPro" id="IPR050748">
    <property type="entry name" value="Glycosyltrans_8_dom-fam"/>
</dbReference>
<protein>
    <submittedName>
        <fullName evidence="5">GLT8D1 protein</fullName>
    </submittedName>
</protein>
<comment type="caution">
    <text evidence="5">The sequence shown here is derived from an EMBL/GenBank/DDBJ whole genome shotgun (WGS) entry which is preliminary data.</text>
</comment>
<dbReference type="OrthoDB" id="425144at2759"/>
<dbReference type="GO" id="GO:0046872">
    <property type="term" value="F:metal ion binding"/>
    <property type="evidence" value="ECO:0007669"/>
    <property type="project" value="UniProtKB-KW"/>
</dbReference>
<feature type="non-terminal residue" evidence="5">
    <location>
        <position position="1"/>
    </location>
</feature>
<dbReference type="Gene3D" id="3.90.550.10">
    <property type="entry name" value="Spore Coat Polysaccharide Biosynthesis Protein SpsA, Chain A"/>
    <property type="match status" value="1"/>
</dbReference>
<evidence type="ECO:0000256" key="2">
    <source>
        <dbReference type="ARBA" id="ARBA00022676"/>
    </source>
</evidence>
<keyword evidence="6" id="KW-1185">Reference proteome</keyword>
<dbReference type="InterPro" id="IPR029044">
    <property type="entry name" value="Nucleotide-diphossugar_trans"/>
</dbReference>
<evidence type="ECO:0000256" key="1">
    <source>
        <dbReference type="ARBA" id="ARBA00006351"/>
    </source>
</evidence>
<dbReference type="Pfam" id="PF01501">
    <property type="entry name" value="Glyco_transf_8"/>
    <property type="match status" value="1"/>
</dbReference>
<accession>A0A812KT72</accession>
<reference evidence="5" key="1">
    <citation type="submission" date="2021-02" db="EMBL/GenBank/DDBJ databases">
        <authorList>
            <person name="Dougan E. K."/>
            <person name="Rhodes N."/>
            <person name="Thang M."/>
            <person name="Chan C."/>
        </authorList>
    </citation>
    <scope>NUCLEOTIDE SEQUENCE</scope>
</reference>
<evidence type="ECO:0000256" key="3">
    <source>
        <dbReference type="ARBA" id="ARBA00022679"/>
    </source>
</evidence>
<gene>
    <name evidence="5" type="primary">GLT8D1</name>
    <name evidence="5" type="ORF">SPIL2461_LOCUS3713</name>
</gene>
<sequence length="250" mass="28157">VHIFALEQELTGLQAAMGCSFKDRLAQDADDLLSMLIGGVAVRLHIFTKSEVLSDALAVDAGVTVEAGDLNAPHNFVRFYLAKWIPYAKRIVYLDTDVIVKGDVCELHDSVFQEGYAVSGKVLAAVPRRHLPLSFYLKVFSPRMPIWVPSSAPSFNAGVMVIDMRAWEELNVTGEVLSWARRNKDRDLWRHGSQPPLLLLLYDRVEWIEDIWNVDGLGHYGNRSAELIRKAKILHWTGPLKPWLGNGLRK</sequence>
<dbReference type="InterPro" id="IPR002495">
    <property type="entry name" value="Glyco_trans_8"/>
</dbReference>
<dbReference type="GO" id="GO:0005794">
    <property type="term" value="C:Golgi apparatus"/>
    <property type="evidence" value="ECO:0007669"/>
    <property type="project" value="TreeGrafter"/>
</dbReference>
<dbReference type="EMBL" id="CAJNIZ010004583">
    <property type="protein sequence ID" value="CAE7234156.1"/>
    <property type="molecule type" value="Genomic_DNA"/>
</dbReference>
<evidence type="ECO:0000313" key="5">
    <source>
        <dbReference type="EMBL" id="CAE7234156.1"/>
    </source>
</evidence>
<dbReference type="Proteomes" id="UP000649617">
    <property type="component" value="Unassembled WGS sequence"/>
</dbReference>
<dbReference type="AlphaFoldDB" id="A0A812KT72"/>
<evidence type="ECO:0000313" key="6">
    <source>
        <dbReference type="Proteomes" id="UP000649617"/>
    </source>
</evidence>
<dbReference type="SUPFAM" id="SSF53448">
    <property type="entry name" value="Nucleotide-diphospho-sugar transferases"/>
    <property type="match status" value="1"/>
</dbReference>
<keyword evidence="4" id="KW-0479">Metal-binding</keyword>
<dbReference type="PANTHER" id="PTHR13778">
    <property type="entry name" value="GLYCOSYLTRANSFERASE 8 DOMAIN-CONTAINING PROTEIN"/>
    <property type="match status" value="1"/>
</dbReference>
<keyword evidence="3" id="KW-0808">Transferase</keyword>
<organism evidence="5 6">
    <name type="scientific">Symbiodinium pilosum</name>
    <name type="common">Dinoflagellate</name>
    <dbReference type="NCBI Taxonomy" id="2952"/>
    <lineage>
        <taxon>Eukaryota</taxon>
        <taxon>Sar</taxon>
        <taxon>Alveolata</taxon>
        <taxon>Dinophyceae</taxon>
        <taxon>Suessiales</taxon>
        <taxon>Symbiodiniaceae</taxon>
        <taxon>Symbiodinium</taxon>
    </lineage>
</organism>
<dbReference type="GO" id="GO:0016757">
    <property type="term" value="F:glycosyltransferase activity"/>
    <property type="evidence" value="ECO:0007669"/>
    <property type="project" value="UniProtKB-KW"/>
</dbReference>
<keyword evidence="2" id="KW-0328">Glycosyltransferase</keyword>